<dbReference type="CDD" id="cd20642">
    <property type="entry name" value="CYP72"/>
    <property type="match status" value="2"/>
</dbReference>
<dbReference type="GO" id="GO:0004497">
    <property type="term" value="F:monooxygenase activity"/>
    <property type="evidence" value="ECO:0000318"/>
    <property type="project" value="GO_Central"/>
</dbReference>
<dbReference type="GO" id="GO:0005506">
    <property type="term" value="F:iron ion binding"/>
    <property type="evidence" value="ECO:0007669"/>
    <property type="project" value="InterPro"/>
</dbReference>
<keyword evidence="8 11" id="KW-0408">Iron</keyword>
<dbReference type="InterPro" id="IPR050665">
    <property type="entry name" value="Cytochrome_P450_Monooxygen"/>
</dbReference>
<evidence type="ECO:0000256" key="11">
    <source>
        <dbReference type="PIRSR" id="PIRSR602401-1"/>
    </source>
</evidence>
<dbReference type="GO" id="GO:0016705">
    <property type="term" value="F:oxidoreductase activity, acting on paired donors, with incorporation or reduction of molecular oxygen"/>
    <property type="evidence" value="ECO:0007669"/>
    <property type="project" value="InterPro"/>
</dbReference>
<dbReference type="SUPFAM" id="SSF48264">
    <property type="entry name" value="Cytochrome P450"/>
    <property type="match status" value="2"/>
</dbReference>
<comment type="cofactor">
    <cofactor evidence="11">
        <name>heme</name>
        <dbReference type="ChEBI" id="CHEBI:30413"/>
    </cofactor>
</comment>
<evidence type="ECO:0000256" key="8">
    <source>
        <dbReference type="ARBA" id="ARBA00023004"/>
    </source>
</evidence>
<evidence type="ECO:0000256" key="3">
    <source>
        <dbReference type="ARBA" id="ARBA00022617"/>
    </source>
</evidence>
<keyword evidence="6 12" id="KW-1133">Transmembrane helix</keyword>
<dbReference type="GO" id="GO:0020037">
    <property type="term" value="F:heme binding"/>
    <property type="evidence" value="ECO:0007669"/>
    <property type="project" value="InterPro"/>
</dbReference>
<dbReference type="PROSITE" id="PS00086">
    <property type="entry name" value="CYTOCHROME_P450"/>
    <property type="match status" value="2"/>
</dbReference>
<evidence type="ECO:0008006" key="15">
    <source>
        <dbReference type="Google" id="ProtNLM"/>
    </source>
</evidence>
<organism evidence="13">
    <name type="scientific">Solanum lycopersicum</name>
    <name type="common">Tomato</name>
    <name type="synonym">Lycopersicon esculentum</name>
    <dbReference type="NCBI Taxonomy" id="4081"/>
    <lineage>
        <taxon>Eukaryota</taxon>
        <taxon>Viridiplantae</taxon>
        <taxon>Streptophyta</taxon>
        <taxon>Embryophyta</taxon>
        <taxon>Tracheophyta</taxon>
        <taxon>Spermatophyta</taxon>
        <taxon>Magnoliopsida</taxon>
        <taxon>eudicotyledons</taxon>
        <taxon>Gunneridae</taxon>
        <taxon>Pentapetalae</taxon>
        <taxon>asterids</taxon>
        <taxon>lamiids</taxon>
        <taxon>Solanales</taxon>
        <taxon>Solanaceae</taxon>
        <taxon>Solanoideae</taxon>
        <taxon>Solaneae</taxon>
        <taxon>Solanum</taxon>
        <taxon>Solanum subgen. Lycopersicon</taxon>
    </lineage>
</organism>
<evidence type="ECO:0000256" key="6">
    <source>
        <dbReference type="ARBA" id="ARBA00022989"/>
    </source>
</evidence>
<protein>
    <recommendedName>
        <fullName evidence="15">Cytochrome P450</fullName>
    </recommendedName>
</protein>
<name>A0A3Q7IC84_SOLLC</name>
<comment type="subcellular location">
    <subcellularLocation>
        <location evidence="1">Membrane</location>
    </subcellularLocation>
</comment>
<accession>A0A3Q7IC84</accession>
<proteinExistence type="inferred from homology"/>
<dbReference type="InterPro" id="IPR036396">
    <property type="entry name" value="Cyt_P450_sf"/>
</dbReference>
<dbReference type="PANTHER" id="PTHR24282">
    <property type="entry name" value="CYTOCHROME P450 FAMILY MEMBER"/>
    <property type="match status" value="1"/>
</dbReference>
<dbReference type="Pfam" id="PF00067">
    <property type="entry name" value="p450"/>
    <property type="match status" value="2"/>
</dbReference>
<dbReference type="FunFam" id="1.10.630.10:FF:000029">
    <property type="entry name" value="Cytochrome P450 734A1"/>
    <property type="match status" value="2"/>
</dbReference>
<dbReference type="GO" id="GO:0009753">
    <property type="term" value="P:response to jasmonic acid"/>
    <property type="evidence" value="ECO:0007669"/>
    <property type="project" value="UniProtKB-ARBA"/>
</dbReference>
<dbReference type="PaxDb" id="4081-Solyc10g007890.2.1"/>
<feature type="transmembrane region" description="Helical" evidence="12">
    <location>
        <begin position="519"/>
        <end position="542"/>
    </location>
</feature>
<sequence length="1033" mass="119780">MQYILVAICIILVIIFRWSWRLMNWLWLQPRCLEKCLRELGFRGNSYKFLVGDMNEVVKMDEEAKSKPIKFSHDIVKRLMPFIHKTIIDYGKNSFIWLGPNPAMLIMDPEHIREILSKSNIFQKPPPALTKLLAEGILSYEGDKWAKHRRIINPAFHLDKLKHMVPSFHLTTCEMLSKWEKIVSTEGSEVDVWPYLQTLTSDAISRTAFGSSYEEGRQIHELQQELAKIILKETEASYIRFLPTKEKRRMNRIHQEVRSLVLRIINKRMNKIEAGDTSNSDDLLGILLESNMKEIQEHGNKKFGMSIDEVIEECKLFYLAGQETTSALLVWSMILLSKHSDWQARAREEVSQVFGNNVPDYDKLNQLKVVTMIIQEVLRLYPPNFLMGREVHKETKLGNLSIPSGVQLLLPTILLHHDQEIWGEDVEEFNPERFSEGVNRATKGKFAYFPFSWGPRNCIGQNFAMLEAKMALAMILQQFAFEVSPSYAHVPYSVFTLLPQYGAQLILHKMMEIPYNNNYYNLNLVLFSCAIILVLIWAWRILNWVWFKPKMLEKCLRQQGFKGNSYKFLFGDVKEMMKMGKEALSKPIDFSHDMTWPRVMPFFHKTINNYGKNCFGWYGPRPAVVIVDPELIREVLSKNYIYQKPPGNPLTRLAANGLAGYEADKWAKHRRIINPGFHLDKLKHMLPAFQLTSSEMLNKWKEIISKEGSEIDVWPYLQTLTSDAISRTAFGSSYEEGKKIFELQKEQMELLLQVARSLYIPGWRFVPTKTNRRMKQIFNEVGALILGIINKRIKMIEDGEIHDDLLSILLASNLQEIQQHGHKKFGMSIDEVIEECKLFYLAGQETTSALLVWTMILLSKYPIWQQRARQEVLQVFESDEFDYDKLNHLKVVTMILNEVLRLYPSAYFINRVVTKDTKLGNLCLPSGVQLLLGTILLHHDTEIWGDDAMEFNPERFSDGVAKATKGQLVFFPFSWGPRICIGQNFAMLEAKMAIAMILKHYSFELSSSYAHAPHPLLLQPQYGAHLILYKLEK</sequence>
<evidence type="ECO:0000313" key="13">
    <source>
        <dbReference type="EnsemblPlants" id="Solyc10g007880.3.1"/>
    </source>
</evidence>
<evidence type="ECO:0000256" key="4">
    <source>
        <dbReference type="ARBA" id="ARBA00022692"/>
    </source>
</evidence>
<keyword evidence="9" id="KW-0503">Monooxygenase</keyword>
<evidence type="ECO:0000256" key="7">
    <source>
        <dbReference type="ARBA" id="ARBA00023002"/>
    </source>
</evidence>
<dbReference type="PRINTS" id="PR00463">
    <property type="entry name" value="EP450I"/>
</dbReference>
<evidence type="ECO:0000256" key="12">
    <source>
        <dbReference type="SAM" id="Phobius"/>
    </source>
</evidence>
<keyword evidence="10 12" id="KW-0472">Membrane</keyword>
<dbReference type="PANTHER" id="PTHR24282:SF175">
    <property type="entry name" value="CYTOCHROME P450 CYP72A219-LIKE"/>
    <property type="match status" value="1"/>
</dbReference>
<keyword evidence="7" id="KW-0560">Oxidoreductase</keyword>
<feature type="binding site" description="axial binding residue" evidence="11">
    <location>
        <position position="458"/>
    </location>
    <ligand>
        <name>heme</name>
        <dbReference type="ChEBI" id="CHEBI:30413"/>
    </ligand>
    <ligandPart>
        <name>Fe</name>
        <dbReference type="ChEBI" id="CHEBI:18248"/>
    </ligandPart>
</feature>
<comment type="similarity">
    <text evidence="2">Belongs to the cytochrome P450 family.</text>
</comment>
<reference evidence="13" key="1">
    <citation type="journal article" date="2012" name="Nature">
        <title>The tomato genome sequence provides insights into fleshy fruit evolution.</title>
        <authorList>
            <consortium name="Tomato Genome Consortium"/>
        </authorList>
    </citation>
    <scope>NUCLEOTIDE SEQUENCE [LARGE SCALE GENOMIC DNA]</scope>
    <source>
        <strain evidence="13">cv. Heinz 1706</strain>
    </source>
</reference>
<dbReference type="InterPro" id="IPR017972">
    <property type="entry name" value="Cyt_P450_CS"/>
</dbReference>
<keyword evidence="14" id="KW-1185">Reference proteome</keyword>
<dbReference type="Proteomes" id="UP000004994">
    <property type="component" value="Chromosome 10"/>
</dbReference>
<dbReference type="Gramene" id="Solyc10g007880.3.1">
    <property type="protein sequence ID" value="Solyc10g007880.3.1"/>
    <property type="gene ID" value="Solyc10g007880.3"/>
</dbReference>
<evidence type="ECO:0000256" key="2">
    <source>
        <dbReference type="ARBA" id="ARBA00010617"/>
    </source>
</evidence>
<keyword evidence="4 12" id="KW-0812">Transmembrane</keyword>
<evidence type="ECO:0000256" key="5">
    <source>
        <dbReference type="ARBA" id="ARBA00022723"/>
    </source>
</evidence>
<dbReference type="AlphaFoldDB" id="A0A3Q7IC84"/>
<reference evidence="13" key="2">
    <citation type="submission" date="2019-01" db="UniProtKB">
        <authorList>
            <consortium name="EnsemblPlants"/>
        </authorList>
    </citation>
    <scope>IDENTIFICATION</scope>
    <source>
        <strain evidence="13">cv. Heinz 1706</strain>
    </source>
</reference>
<dbReference type="GO" id="GO:0009820">
    <property type="term" value="P:alkaloid metabolic process"/>
    <property type="evidence" value="ECO:0007669"/>
    <property type="project" value="UniProtKB-ARBA"/>
</dbReference>
<dbReference type="InterPro" id="IPR001128">
    <property type="entry name" value="Cyt_P450"/>
</dbReference>
<evidence type="ECO:0000256" key="1">
    <source>
        <dbReference type="ARBA" id="ARBA00004370"/>
    </source>
</evidence>
<dbReference type="PRINTS" id="PR00385">
    <property type="entry name" value="P450"/>
</dbReference>
<dbReference type="InterPro" id="IPR002401">
    <property type="entry name" value="Cyt_P450_E_grp-I"/>
</dbReference>
<evidence type="ECO:0000313" key="14">
    <source>
        <dbReference type="Proteomes" id="UP000004994"/>
    </source>
</evidence>
<keyword evidence="5 11" id="KW-0479">Metal-binding</keyword>
<keyword evidence="3 11" id="KW-0349">Heme</keyword>
<dbReference type="GO" id="GO:0016020">
    <property type="term" value="C:membrane"/>
    <property type="evidence" value="ECO:0007669"/>
    <property type="project" value="UniProtKB-SubCell"/>
</dbReference>
<dbReference type="STRING" id="4081.A0A3Q7IC84"/>
<evidence type="ECO:0000256" key="9">
    <source>
        <dbReference type="ARBA" id="ARBA00023033"/>
    </source>
</evidence>
<dbReference type="EnsemblPlants" id="Solyc10g007880.3.1">
    <property type="protein sequence ID" value="Solyc10g007880.3.1"/>
    <property type="gene ID" value="Solyc10g007880.3"/>
</dbReference>
<dbReference type="Gene3D" id="1.10.630.10">
    <property type="entry name" value="Cytochrome P450"/>
    <property type="match status" value="2"/>
</dbReference>
<dbReference type="InParanoid" id="A0A3Q7IC84"/>
<evidence type="ECO:0000256" key="10">
    <source>
        <dbReference type="ARBA" id="ARBA00023136"/>
    </source>
</evidence>